<protein>
    <submittedName>
        <fullName evidence="7">Membrane spanning protein</fullName>
    </submittedName>
</protein>
<organism evidence="7 8">
    <name type="scientific">Kutzneria albida DSM 43870</name>
    <dbReference type="NCBI Taxonomy" id="1449976"/>
    <lineage>
        <taxon>Bacteria</taxon>
        <taxon>Bacillati</taxon>
        <taxon>Actinomycetota</taxon>
        <taxon>Actinomycetes</taxon>
        <taxon>Pseudonocardiales</taxon>
        <taxon>Pseudonocardiaceae</taxon>
        <taxon>Kutzneria</taxon>
    </lineage>
</organism>
<feature type="transmembrane region" description="Helical" evidence="6">
    <location>
        <begin position="216"/>
        <end position="239"/>
    </location>
</feature>
<dbReference type="PANTHER" id="PTHR23513:SF11">
    <property type="entry name" value="STAPHYLOFERRIN A TRANSPORTER"/>
    <property type="match status" value="1"/>
</dbReference>
<accession>W5W5Q1</accession>
<feature type="transmembrane region" description="Helical" evidence="6">
    <location>
        <begin position="340"/>
        <end position="362"/>
    </location>
</feature>
<dbReference type="GO" id="GO:0022857">
    <property type="term" value="F:transmembrane transporter activity"/>
    <property type="evidence" value="ECO:0007669"/>
    <property type="project" value="InterPro"/>
</dbReference>
<dbReference type="PRINTS" id="PR01988">
    <property type="entry name" value="EXPORTERBACE"/>
</dbReference>
<evidence type="ECO:0000313" key="8">
    <source>
        <dbReference type="Proteomes" id="UP000019225"/>
    </source>
</evidence>
<dbReference type="GO" id="GO:0005886">
    <property type="term" value="C:plasma membrane"/>
    <property type="evidence" value="ECO:0007669"/>
    <property type="project" value="UniProtKB-SubCell"/>
</dbReference>
<dbReference type="PATRIC" id="fig|1449976.3.peg.2857"/>
<keyword evidence="5 6" id="KW-0472">Membrane</keyword>
<dbReference type="KEGG" id="kal:KALB_2844"/>
<dbReference type="InterPro" id="IPR011701">
    <property type="entry name" value="MFS"/>
</dbReference>
<dbReference type="OrthoDB" id="4528313at2"/>
<feature type="transmembrane region" description="Helical" evidence="6">
    <location>
        <begin position="176"/>
        <end position="195"/>
    </location>
</feature>
<keyword evidence="3 6" id="KW-0812">Transmembrane</keyword>
<evidence type="ECO:0000256" key="2">
    <source>
        <dbReference type="ARBA" id="ARBA00022475"/>
    </source>
</evidence>
<evidence type="ECO:0000313" key="7">
    <source>
        <dbReference type="EMBL" id="AHH96212.1"/>
    </source>
</evidence>
<dbReference type="STRING" id="1449976.KALB_2844"/>
<dbReference type="RefSeq" id="WP_025356357.1">
    <property type="nucleotide sequence ID" value="NZ_CP007155.1"/>
</dbReference>
<dbReference type="InterPro" id="IPR036259">
    <property type="entry name" value="MFS_trans_sf"/>
</dbReference>
<feature type="transmembrane region" description="Helical" evidence="6">
    <location>
        <begin position="279"/>
        <end position="299"/>
    </location>
</feature>
<dbReference type="AlphaFoldDB" id="W5W5Q1"/>
<dbReference type="HOGENOM" id="CLU_034180_17_3_11"/>
<dbReference type="Pfam" id="PF07690">
    <property type="entry name" value="MFS_1"/>
    <property type="match status" value="1"/>
</dbReference>
<gene>
    <name evidence="7" type="ORF">KALB_2844</name>
</gene>
<sequence>MSTVGALRHRDYRWLVAGRAVNYLGNGVAPIALSFAVLDLTGSVADLGVVVGTRSLANVALLLLGGVLADRLPRGVLLQGTNFGAALSQALVALSVLTGHASIPLLIVLSACNGALAAVAMPGSAALVPQTVPKELLRPANALNRIANNTAMILGASLGGLLVAAVGPAWGIAVDAVLFLLAAGCFATIRIAAPAREASSALADLREGWTEFTARTWVWVVVLQFMVVNAASSGGISVLGPVVADHSFGRSGWGVVMAGFTVGALLGGLLATRWQPRRALLVGVLLTFVNAVPLVALAVQPGVVVLAVCMGLMGVAAEVFTVAWDVSLQENVPPDRLARVYSYDALGSCVALPLGEVAAGPVAASAGVAPTLLGAAALVLAATGLALCSREVRGLVVRGQEQVSSAPAQSA</sequence>
<feature type="transmembrane region" description="Helical" evidence="6">
    <location>
        <begin position="20"/>
        <end position="38"/>
    </location>
</feature>
<dbReference type="PANTHER" id="PTHR23513">
    <property type="entry name" value="INTEGRAL MEMBRANE EFFLUX PROTEIN-RELATED"/>
    <property type="match status" value="1"/>
</dbReference>
<keyword evidence="8" id="KW-1185">Reference proteome</keyword>
<evidence type="ECO:0000256" key="6">
    <source>
        <dbReference type="SAM" id="Phobius"/>
    </source>
</evidence>
<keyword evidence="4 6" id="KW-1133">Transmembrane helix</keyword>
<evidence type="ECO:0000256" key="1">
    <source>
        <dbReference type="ARBA" id="ARBA00004651"/>
    </source>
</evidence>
<evidence type="ECO:0000256" key="3">
    <source>
        <dbReference type="ARBA" id="ARBA00022692"/>
    </source>
</evidence>
<feature type="transmembrane region" description="Helical" evidence="6">
    <location>
        <begin position="103"/>
        <end position="128"/>
    </location>
</feature>
<evidence type="ECO:0000256" key="5">
    <source>
        <dbReference type="ARBA" id="ARBA00023136"/>
    </source>
</evidence>
<feature type="transmembrane region" description="Helical" evidence="6">
    <location>
        <begin position="251"/>
        <end position="272"/>
    </location>
</feature>
<dbReference type="InterPro" id="IPR022324">
    <property type="entry name" value="Bacilysin_exporter_BacE_put"/>
</dbReference>
<feature type="transmembrane region" description="Helical" evidence="6">
    <location>
        <begin position="368"/>
        <end position="388"/>
    </location>
</feature>
<proteinExistence type="predicted"/>
<dbReference type="Gene3D" id="1.20.1250.20">
    <property type="entry name" value="MFS general substrate transporter like domains"/>
    <property type="match status" value="1"/>
</dbReference>
<keyword evidence="2" id="KW-1003">Cell membrane</keyword>
<comment type="subcellular location">
    <subcellularLocation>
        <location evidence="1">Cell membrane</location>
        <topology evidence="1">Multi-pass membrane protein</topology>
    </subcellularLocation>
</comment>
<dbReference type="eggNOG" id="COG2814">
    <property type="taxonomic scope" value="Bacteria"/>
</dbReference>
<feature type="transmembrane region" description="Helical" evidence="6">
    <location>
        <begin position="149"/>
        <end position="170"/>
    </location>
</feature>
<dbReference type="SUPFAM" id="SSF103473">
    <property type="entry name" value="MFS general substrate transporter"/>
    <property type="match status" value="1"/>
</dbReference>
<name>W5W5Q1_9PSEU</name>
<evidence type="ECO:0000256" key="4">
    <source>
        <dbReference type="ARBA" id="ARBA00022989"/>
    </source>
</evidence>
<reference evidence="7 8" key="1">
    <citation type="journal article" date="2014" name="BMC Genomics">
        <title>Complete genome sequence of producer of the glycopeptide antibiotic Aculeximycin Kutzneria albida DSM 43870T, a representative of minor genus of Pseudonocardiaceae.</title>
        <authorList>
            <person name="Rebets Y."/>
            <person name="Tokovenko B."/>
            <person name="Lushchyk I."/>
            <person name="Ruckert C."/>
            <person name="Zaburannyi N."/>
            <person name="Bechthold A."/>
            <person name="Kalinowski J."/>
            <person name="Luzhetskyy A."/>
        </authorList>
    </citation>
    <scope>NUCLEOTIDE SEQUENCE [LARGE SCALE GENOMIC DNA]</scope>
    <source>
        <strain evidence="7">DSM 43870</strain>
    </source>
</reference>
<feature type="transmembrane region" description="Helical" evidence="6">
    <location>
        <begin position="76"/>
        <end position="97"/>
    </location>
</feature>
<dbReference type="Proteomes" id="UP000019225">
    <property type="component" value="Chromosome"/>
</dbReference>
<dbReference type="CDD" id="cd06173">
    <property type="entry name" value="MFS_MefA_like"/>
    <property type="match status" value="1"/>
</dbReference>
<feature type="transmembrane region" description="Helical" evidence="6">
    <location>
        <begin position="44"/>
        <end position="64"/>
    </location>
</feature>
<feature type="transmembrane region" description="Helical" evidence="6">
    <location>
        <begin position="305"/>
        <end position="328"/>
    </location>
</feature>
<dbReference type="EMBL" id="CP007155">
    <property type="protein sequence ID" value="AHH96212.1"/>
    <property type="molecule type" value="Genomic_DNA"/>
</dbReference>